<dbReference type="InterPro" id="IPR002559">
    <property type="entry name" value="Transposase_11"/>
</dbReference>
<dbReference type="GO" id="GO:0004803">
    <property type="term" value="F:transposase activity"/>
    <property type="evidence" value="ECO:0007669"/>
    <property type="project" value="InterPro"/>
</dbReference>
<gene>
    <name evidence="4" type="ORF">SAMN05192565_13421</name>
</gene>
<feature type="compositionally biased region" description="Polar residues" evidence="1">
    <location>
        <begin position="117"/>
        <end position="126"/>
    </location>
</feature>
<dbReference type="EMBL" id="FOPM01000034">
    <property type="protein sequence ID" value="SFH09549.1"/>
    <property type="molecule type" value="Genomic_DNA"/>
</dbReference>
<evidence type="ECO:0000256" key="1">
    <source>
        <dbReference type="SAM" id="MobiDB-lite"/>
    </source>
</evidence>
<evidence type="ECO:0000313" key="4">
    <source>
        <dbReference type="EMBL" id="SFH09549.1"/>
    </source>
</evidence>
<name>A0A1I2X9A7_9HYPH</name>
<feature type="domain" description="Insertion element IS402-like" evidence="3">
    <location>
        <begin position="21"/>
        <end position="93"/>
    </location>
</feature>
<dbReference type="AlphaFoldDB" id="A0A1I2X9A7"/>
<protein>
    <submittedName>
        <fullName evidence="4">Transposase, IS4 family</fullName>
    </submittedName>
</protein>
<dbReference type="OrthoDB" id="9798237at2"/>
<proteinExistence type="predicted"/>
<dbReference type="GO" id="GO:0006313">
    <property type="term" value="P:DNA transposition"/>
    <property type="evidence" value="ECO:0007669"/>
    <property type="project" value="InterPro"/>
</dbReference>
<sequence>MSTPTTRLQHNRARLRYETDLTDAEWAVIAPLMPEPASRGRPPVWTMREVLNAIFYVLRGGIAWRLIPKDLPPRSTTFGYFSRWRDEGLFGRINHTLVMADRERAGRAASPTAAVLDSQSVKTTESGGPRGYDADKKVKGRKRQALVDTDGRALVLDPQAADIQDRDGAGPVLRLSRRTFPFIVKAFADAGYAGDRPATATSITVEIVRKPKDQVGFAVHPRRWVVERFFGWISRNRRLWKDPEATLASAQAFLYAAAVMILVRRLGRAA</sequence>
<accession>A0A1I2X9A7</accession>
<keyword evidence="5" id="KW-1185">Reference proteome</keyword>
<feature type="region of interest" description="Disordered" evidence="1">
    <location>
        <begin position="109"/>
        <end position="138"/>
    </location>
</feature>
<evidence type="ECO:0000313" key="5">
    <source>
        <dbReference type="Proteomes" id="UP000199229"/>
    </source>
</evidence>
<dbReference type="GO" id="GO:0003677">
    <property type="term" value="F:DNA binding"/>
    <property type="evidence" value="ECO:0007669"/>
    <property type="project" value="InterPro"/>
</dbReference>
<dbReference type="RefSeq" id="WP_091975103.1">
    <property type="nucleotide sequence ID" value="NZ_FOPM01000034.1"/>
</dbReference>
<dbReference type="STRING" id="582675.SAMN05192565_13421"/>
<dbReference type="Proteomes" id="UP000199229">
    <property type="component" value="Unassembled WGS sequence"/>
</dbReference>
<organism evidence="4 5">
    <name type="scientific">Methylobacterium gossipiicola</name>
    <dbReference type="NCBI Taxonomy" id="582675"/>
    <lineage>
        <taxon>Bacteria</taxon>
        <taxon>Pseudomonadati</taxon>
        <taxon>Pseudomonadota</taxon>
        <taxon>Alphaproteobacteria</taxon>
        <taxon>Hyphomicrobiales</taxon>
        <taxon>Methylobacteriaceae</taxon>
        <taxon>Methylobacterium</taxon>
    </lineage>
</organism>
<feature type="domain" description="Transposase IS4-like" evidence="2">
    <location>
        <begin position="111"/>
        <end position="261"/>
    </location>
</feature>
<dbReference type="Pfam" id="PF01609">
    <property type="entry name" value="DDE_Tnp_1"/>
    <property type="match status" value="1"/>
</dbReference>
<dbReference type="PANTHER" id="PTHR30007">
    <property type="entry name" value="PHP DOMAIN PROTEIN"/>
    <property type="match status" value="1"/>
</dbReference>
<evidence type="ECO:0000259" key="3">
    <source>
        <dbReference type="Pfam" id="PF13340"/>
    </source>
</evidence>
<reference evidence="5" key="1">
    <citation type="submission" date="2016-10" db="EMBL/GenBank/DDBJ databases">
        <authorList>
            <person name="Varghese N."/>
            <person name="Submissions S."/>
        </authorList>
    </citation>
    <scope>NUCLEOTIDE SEQUENCE [LARGE SCALE GENOMIC DNA]</scope>
    <source>
        <strain evidence="5">Gh-105</strain>
    </source>
</reference>
<dbReference type="PANTHER" id="PTHR30007:SF0">
    <property type="entry name" value="TRANSPOSASE"/>
    <property type="match status" value="1"/>
</dbReference>
<evidence type="ECO:0000259" key="2">
    <source>
        <dbReference type="Pfam" id="PF01609"/>
    </source>
</evidence>
<dbReference type="InterPro" id="IPR025161">
    <property type="entry name" value="IS402-like_dom"/>
</dbReference>
<dbReference type="NCBIfam" id="NF033580">
    <property type="entry name" value="transpos_IS5_3"/>
    <property type="match status" value="1"/>
</dbReference>
<dbReference type="Pfam" id="PF13340">
    <property type="entry name" value="DUF4096"/>
    <property type="match status" value="1"/>
</dbReference>